<dbReference type="HAMAP" id="MF_02090">
    <property type="entry name" value="NadE_glutamine_dep"/>
    <property type="match status" value="1"/>
</dbReference>
<evidence type="ECO:0000313" key="12">
    <source>
        <dbReference type="EMBL" id="AOM77811.1"/>
    </source>
</evidence>
<reference evidence="12 13" key="1">
    <citation type="submission" date="2016-08" db="EMBL/GenBank/DDBJ databases">
        <authorList>
            <person name="Seilhamer J.J."/>
        </authorList>
    </citation>
    <scope>NUCLEOTIDE SEQUENCE [LARGE SCALE GENOMIC DNA]</scope>
    <source>
        <strain evidence="12 13">DX4</strain>
    </source>
</reference>
<dbReference type="AlphaFoldDB" id="A0A1D7QGL9"/>
<dbReference type="SUPFAM" id="SSF52402">
    <property type="entry name" value="Adenine nucleotide alpha hydrolases-like"/>
    <property type="match status" value="1"/>
</dbReference>
<feature type="active site" description="Nucleophile; for glutaminase activity" evidence="7">
    <location>
        <position position="148"/>
    </location>
</feature>
<comment type="similarity">
    <text evidence="2 7 8">In the C-terminal section; belongs to the NAD synthetase family.</text>
</comment>
<feature type="active site" description="Proton acceptor; for glutaminase activity" evidence="7">
    <location>
        <position position="41"/>
    </location>
</feature>
<name>A0A1D7QGL9_9SPHI</name>
<dbReference type="InterPro" id="IPR014445">
    <property type="entry name" value="Gln-dep_NAD_synthase"/>
</dbReference>
<feature type="domain" description="CN hydrolase" evidence="11">
    <location>
        <begin position="1"/>
        <end position="252"/>
    </location>
</feature>
<dbReference type="SUPFAM" id="SSF56317">
    <property type="entry name" value="Carbon-nitrogen hydrolase"/>
    <property type="match status" value="1"/>
</dbReference>
<dbReference type="InterPro" id="IPR003694">
    <property type="entry name" value="NAD_synthase"/>
</dbReference>
<dbReference type="GO" id="GO:0008795">
    <property type="term" value="F:NAD+ synthase activity"/>
    <property type="evidence" value="ECO:0007669"/>
    <property type="project" value="UniProtKB-UniRule"/>
</dbReference>
<dbReference type="Pfam" id="PF00795">
    <property type="entry name" value="CN_hydrolase"/>
    <property type="match status" value="1"/>
</dbReference>
<comment type="pathway">
    <text evidence="1 7 8">Cofactor biosynthesis; NAD(+) biosynthesis; NAD(+) from deamido-NAD(+) (L-Gln route): step 1/1.</text>
</comment>
<keyword evidence="4 7" id="KW-0547">Nucleotide-binding</keyword>
<evidence type="ECO:0000256" key="5">
    <source>
        <dbReference type="ARBA" id="ARBA00022840"/>
    </source>
</evidence>
<dbReference type="GO" id="GO:0004359">
    <property type="term" value="F:glutaminase activity"/>
    <property type="evidence" value="ECO:0007669"/>
    <property type="project" value="InterPro"/>
</dbReference>
<dbReference type="PROSITE" id="PS50263">
    <property type="entry name" value="CN_HYDROLASE"/>
    <property type="match status" value="1"/>
</dbReference>
<feature type="binding site" evidence="7">
    <location>
        <position position="407"/>
    </location>
    <ligand>
        <name>deamido-NAD(+)</name>
        <dbReference type="ChEBI" id="CHEBI:58437"/>
        <note>ligand shared between two neighboring subunits</note>
    </ligand>
</feature>
<evidence type="ECO:0000256" key="3">
    <source>
        <dbReference type="ARBA" id="ARBA00022598"/>
    </source>
</evidence>
<keyword evidence="3 7" id="KW-0436">Ligase</keyword>
<evidence type="ECO:0000256" key="7">
    <source>
        <dbReference type="HAMAP-Rule" id="MF_02090"/>
    </source>
</evidence>
<dbReference type="GO" id="GO:0005737">
    <property type="term" value="C:cytoplasm"/>
    <property type="evidence" value="ECO:0007669"/>
    <property type="project" value="InterPro"/>
</dbReference>
<evidence type="ECO:0000259" key="11">
    <source>
        <dbReference type="PROSITE" id="PS50263"/>
    </source>
</evidence>
<dbReference type="NCBIfam" id="NF010588">
    <property type="entry name" value="PRK13981.1"/>
    <property type="match status" value="1"/>
</dbReference>
<feature type="active site" description="For glutaminase activity" evidence="7">
    <location>
        <position position="112"/>
    </location>
</feature>
<dbReference type="UniPathway" id="UPA00253">
    <property type="reaction ID" value="UER00334"/>
</dbReference>
<evidence type="ECO:0000256" key="1">
    <source>
        <dbReference type="ARBA" id="ARBA00005188"/>
    </source>
</evidence>
<dbReference type="Proteomes" id="UP000094313">
    <property type="component" value="Chromosome"/>
</dbReference>
<keyword evidence="13" id="KW-1185">Reference proteome</keyword>
<dbReference type="EMBL" id="CP017141">
    <property type="protein sequence ID" value="AOM77811.1"/>
    <property type="molecule type" value="Genomic_DNA"/>
</dbReference>
<feature type="binding site" evidence="7">
    <location>
        <begin position="295"/>
        <end position="302"/>
    </location>
    <ligand>
        <name>ATP</name>
        <dbReference type="ChEBI" id="CHEBI:30616"/>
    </ligand>
</feature>
<evidence type="ECO:0000256" key="9">
    <source>
        <dbReference type="PROSITE-ProRule" id="PRU10139"/>
    </source>
</evidence>
<dbReference type="Pfam" id="PF02540">
    <property type="entry name" value="NAD_synthase"/>
    <property type="match status" value="1"/>
</dbReference>
<dbReference type="FunFam" id="3.40.50.620:FF:000106">
    <property type="entry name" value="Glutamine-dependent NAD(+) synthetase"/>
    <property type="match status" value="1"/>
</dbReference>
<dbReference type="PIRSF" id="PIRSF006630">
    <property type="entry name" value="NADS_GAT"/>
    <property type="match status" value="1"/>
</dbReference>
<dbReference type="GO" id="GO:0005524">
    <property type="term" value="F:ATP binding"/>
    <property type="evidence" value="ECO:0007669"/>
    <property type="project" value="UniProtKB-UniRule"/>
</dbReference>
<feature type="active site" description="Proton acceptor" evidence="9">
    <location>
        <position position="41"/>
    </location>
</feature>
<organism evidence="12 13">
    <name type="scientific">Pedobacter steynii</name>
    <dbReference type="NCBI Taxonomy" id="430522"/>
    <lineage>
        <taxon>Bacteria</taxon>
        <taxon>Pseudomonadati</taxon>
        <taxon>Bacteroidota</taxon>
        <taxon>Sphingobacteriia</taxon>
        <taxon>Sphingobacteriales</taxon>
        <taxon>Sphingobacteriaceae</taxon>
        <taxon>Pedobacter</taxon>
    </lineage>
</organism>
<dbReference type="PROSITE" id="PS00920">
    <property type="entry name" value="NITRIL_CHT_1"/>
    <property type="match status" value="1"/>
</dbReference>
<dbReference type="CDD" id="cd00553">
    <property type="entry name" value="NAD_synthase"/>
    <property type="match status" value="1"/>
</dbReference>
<evidence type="ECO:0000256" key="10">
    <source>
        <dbReference type="RuleBase" id="RU003811"/>
    </source>
</evidence>
<dbReference type="InterPro" id="IPR003010">
    <property type="entry name" value="C-N_Hydrolase"/>
</dbReference>
<dbReference type="NCBIfam" id="TIGR00552">
    <property type="entry name" value="nadE"/>
    <property type="match status" value="1"/>
</dbReference>
<dbReference type="KEGG" id="psty:BFS30_11880"/>
<comment type="function">
    <text evidence="7">Catalyzes the ATP-dependent amidation of deamido-NAD to form NAD. Uses L-glutamine as a nitrogen source.</text>
</comment>
<dbReference type="Gene3D" id="3.40.50.620">
    <property type="entry name" value="HUPs"/>
    <property type="match status" value="1"/>
</dbReference>
<dbReference type="InterPro" id="IPR000132">
    <property type="entry name" value="Nitrilase/CN_hydratase_CS"/>
</dbReference>
<comment type="similarity">
    <text evidence="10">Belongs to the NAD synthetase family.</text>
</comment>
<feature type="binding site" evidence="7">
    <location>
        <position position="378"/>
    </location>
    <ligand>
        <name>deamido-NAD(+)</name>
        <dbReference type="ChEBI" id="CHEBI:58437"/>
        <note>ligand shared between two neighboring subunits</note>
    </ligand>
</feature>
<dbReference type="GO" id="GO:0000257">
    <property type="term" value="F:nitrilase activity"/>
    <property type="evidence" value="ECO:0007669"/>
    <property type="project" value="UniProtKB-ARBA"/>
</dbReference>
<dbReference type="OrthoDB" id="9803818at2"/>
<dbReference type="CDD" id="cd07570">
    <property type="entry name" value="GAT_Gln-NAD-synth"/>
    <property type="match status" value="1"/>
</dbReference>
<evidence type="ECO:0000256" key="8">
    <source>
        <dbReference type="PIRNR" id="PIRNR006630"/>
    </source>
</evidence>
<feature type="binding site" evidence="7">
    <location>
        <position position="182"/>
    </location>
    <ligand>
        <name>L-glutamine</name>
        <dbReference type="ChEBI" id="CHEBI:58359"/>
    </ligand>
</feature>
<evidence type="ECO:0000313" key="13">
    <source>
        <dbReference type="Proteomes" id="UP000094313"/>
    </source>
</evidence>
<protein>
    <recommendedName>
        <fullName evidence="7 8">Glutamine-dependent NAD(+) synthetase</fullName>
        <ecNumber evidence="7 8">6.3.5.1</ecNumber>
    </recommendedName>
    <alternativeName>
        <fullName evidence="7 8">NAD(+) synthase [glutamine-hydrolyzing]</fullName>
    </alternativeName>
</protein>
<gene>
    <name evidence="7" type="primary">nadE</name>
    <name evidence="12" type="ORF">BFS30_11880</name>
</gene>
<dbReference type="GO" id="GO:0003952">
    <property type="term" value="F:NAD+ synthase (glutamine-hydrolyzing) activity"/>
    <property type="evidence" value="ECO:0007669"/>
    <property type="project" value="UniProtKB-UniRule"/>
</dbReference>
<evidence type="ECO:0000256" key="2">
    <source>
        <dbReference type="ARBA" id="ARBA00007145"/>
    </source>
</evidence>
<dbReference type="EC" id="6.3.5.1" evidence="7 8"/>
<dbReference type="InterPro" id="IPR036526">
    <property type="entry name" value="C-N_Hydrolase_sf"/>
</dbReference>
<dbReference type="InterPro" id="IPR022310">
    <property type="entry name" value="NAD/GMP_synthase"/>
</dbReference>
<comment type="caution">
    <text evidence="7">Lacks conserved residue(s) required for the propagation of feature annotation.</text>
</comment>
<proteinExistence type="inferred from homology"/>
<dbReference type="GO" id="GO:0009435">
    <property type="term" value="P:NAD+ biosynthetic process"/>
    <property type="evidence" value="ECO:0007669"/>
    <property type="project" value="UniProtKB-UniRule"/>
</dbReference>
<feature type="binding site" evidence="7">
    <location>
        <position position="517"/>
    </location>
    <ligand>
        <name>deamido-NAD(+)</name>
        <dbReference type="ChEBI" id="CHEBI:58437"/>
        <note>ligand shared between two neighboring subunits</note>
    </ligand>
</feature>
<feature type="binding site" evidence="7">
    <location>
        <position position="402"/>
    </location>
    <ligand>
        <name>ATP</name>
        <dbReference type="ChEBI" id="CHEBI:30616"/>
    </ligand>
</feature>
<comment type="catalytic activity">
    <reaction evidence="7 8">
        <text>deamido-NAD(+) + L-glutamine + ATP + H2O = L-glutamate + AMP + diphosphate + NAD(+) + H(+)</text>
        <dbReference type="Rhea" id="RHEA:24384"/>
        <dbReference type="ChEBI" id="CHEBI:15377"/>
        <dbReference type="ChEBI" id="CHEBI:15378"/>
        <dbReference type="ChEBI" id="CHEBI:29985"/>
        <dbReference type="ChEBI" id="CHEBI:30616"/>
        <dbReference type="ChEBI" id="CHEBI:33019"/>
        <dbReference type="ChEBI" id="CHEBI:57540"/>
        <dbReference type="ChEBI" id="CHEBI:58359"/>
        <dbReference type="ChEBI" id="CHEBI:58437"/>
        <dbReference type="ChEBI" id="CHEBI:456215"/>
        <dbReference type="EC" id="6.3.5.1"/>
    </reaction>
</comment>
<dbReference type="PANTHER" id="PTHR23090:SF9">
    <property type="entry name" value="GLUTAMINE-DEPENDENT NAD(+) SYNTHETASE"/>
    <property type="match status" value="1"/>
</dbReference>
<dbReference type="Gene3D" id="3.60.110.10">
    <property type="entry name" value="Carbon-nitrogen hydrolase"/>
    <property type="match status" value="1"/>
</dbReference>
<keyword evidence="6 7" id="KW-0520">NAD</keyword>
<dbReference type="RefSeq" id="WP_069379499.1">
    <property type="nucleotide sequence ID" value="NZ_CP017141.1"/>
</dbReference>
<dbReference type="PANTHER" id="PTHR23090">
    <property type="entry name" value="NH 3 /GLUTAMINE-DEPENDENT NAD + SYNTHETASE"/>
    <property type="match status" value="1"/>
</dbReference>
<keyword evidence="5 7" id="KW-0067">ATP-binding</keyword>
<sequence>MNIALAQLNYHIGNFEYNTKKIIDHISLAKAKGADLVVFAELAVCGYPARDFLEFDEFIELCETAAREIACSCQGIACIIGLPVKNDVLAGKDLYNAAYFIEDGQIRNIVKKALLPTYDVFDEYRYFEPASHFECISFKGKKIALTICEDLWNINNNPLYVSSPMDELIRQKPDLMINIAASPFSYCHDDERVVVLSDNAKKYKLPLLYVNQVGAQTEIIFDGGSMVFDKQGKLLDEMPYFKEELRVYEMEDDQFRGYTPIEHQAAPDIEVIHEALILGIKDYFSKSGFSKAVLGLSGGIDSAIVCALACRALGPENVMAVLMPSKYSSDHSIQDALDLVKNIGCKHEIIPIKEAADAFDQMMAPAFSGLPFNLTEENIQARCRGIIVMAMSNKFGYILLNTSNKSECAVGYGTLYGDMCGAIGVIGDVYKTQVYQLAAYINKDGIVIPENSIIKPPSAELRPGQKDSDSLPDYDILDKILFQYIELKKSSSAIIAQGYDEALVRRIIKMVNTAEFKRYQTPPILRVSPKAFGMGRRMPIVGKYLS</sequence>
<evidence type="ECO:0000256" key="4">
    <source>
        <dbReference type="ARBA" id="ARBA00022741"/>
    </source>
</evidence>
<dbReference type="InterPro" id="IPR014729">
    <property type="entry name" value="Rossmann-like_a/b/a_fold"/>
</dbReference>
<feature type="binding site" evidence="7">
    <location>
        <position position="118"/>
    </location>
    <ligand>
        <name>L-glutamine</name>
        <dbReference type="ChEBI" id="CHEBI:58359"/>
    </ligand>
</feature>
<evidence type="ECO:0000256" key="6">
    <source>
        <dbReference type="ARBA" id="ARBA00023027"/>
    </source>
</evidence>
<accession>A0A1D7QGL9</accession>